<evidence type="ECO:0000259" key="2">
    <source>
        <dbReference type="Pfam" id="PF07727"/>
    </source>
</evidence>
<reference evidence="4" key="1">
    <citation type="submission" date="2025-08" db="UniProtKB">
        <authorList>
            <consortium name="RefSeq"/>
        </authorList>
    </citation>
    <scope>IDENTIFICATION</scope>
</reference>
<proteinExistence type="predicted"/>
<keyword evidence="1" id="KW-0812">Transmembrane</keyword>
<dbReference type="CDD" id="cd09272">
    <property type="entry name" value="RNase_HI_RT_Ty1"/>
    <property type="match status" value="1"/>
</dbReference>
<organism evidence="3 4">
    <name type="scientific">Sesamum indicum</name>
    <name type="common">Oriental sesame</name>
    <name type="synonym">Sesamum orientale</name>
    <dbReference type="NCBI Taxonomy" id="4182"/>
    <lineage>
        <taxon>Eukaryota</taxon>
        <taxon>Viridiplantae</taxon>
        <taxon>Streptophyta</taxon>
        <taxon>Embryophyta</taxon>
        <taxon>Tracheophyta</taxon>
        <taxon>Spermatophyta</taxon>
        <taxon>Magnoliopsida</taxon>
        <taxon>eudicotyledons</taxon>
        <taxon>Gunneridae</taxon>
        <taxon>Pentapetalae</taxon>
        <taxon>asterids</taxon>
        <taxon>lamiids</taxon>
        <taxon>Lamiales</taxon>
        <taxon>Pedaliaceae</taxon>
        <taxon>Sesamum</taxon>
    </lineage>
</organism>
<dbReference type="InterPro" id="IPR043502">
    <property type="entry name" value="DNA/RNA_pol_sf"/>
</dbReference>
<dbReference type="RefSeq" id="XP_020553722.1">
    <property type="nucleotide sequence ID" value="XM_020698063.1"/>
</dbReference>
<feature type="transmembrane region" description="Helical" evidence="1">
    <location>
        <begin position="21"/>
        <end position="38"/>
    </location>
</feature>
<dbReference type="AlphaFoldDB" id="A0A8M8V544"/>
<gene>
    <name evidence="4" type="primary">LOC110012929</name>
</gene>
<dbReference type="PANTHER" id="PTHR11439:SF465">
    <property type="entry name" value="REVERSE TRANSCRIPTASE TY1_COPIA-TYPE DOMAIN-CONTAINING PROTEIN"/>
    <property type="match status" value="1"/>
</dbReference>
<evidence type="ECO:0000313" key="4">
    <source>
        <dbReference type="RefSeq" id="XP_020553722.1"/>
    </source>
</evidence>
<dbReference type="Pfam" id="PF07727">
    <property type="entry name" value="RVT_2"/>
    <property type="match status" value="1"/>
</dbReference>
<dbReference type="PANTHER" id="PTHR11439">
    <property type="entry name" value="GAG-POL-RELATED RETROTRANSPOSON"/>
    <property type="match status" value="1"/>
</dbReference>
<dbReference type="SUPFAM" id="SSF56672">
    <property type="entry name" value="DNA/RNA polymerases"/>
    <property type="match status" value="1"/>
</dbReference>
<name>A0A8M8V544_SESIN</name>
<dbReference type="OrthoDB" id="910307at2759"/>
<accession>A0A8M8V544</accession>
<dbReference type="GeneID" id="110012929"/>
<evidence type="ECO:0000313" key="3">
    <source>
        <dbReference type="Proteomes" id="UP000504604"/>
    </source>
</evidence>
<dbReference type="InterPro" id="IPR013103">
    <property type="entry name" value="RVT_2"/>
</dbReference>
<dbReference type="KEGG" id="sind:110012929"/>
<protein>
    <submittedName>
        <fullName evidence="4">Uncharacterized protein LOC110012929</fullName>
    </submittedName>
</protein>
<keyword evidence="1" id="KW-1133">Transmembrane helix</keyword>
<keyword evidence="1" id="KW-0472">Membrane</keyword>
<dbReference type="Proteomes" id="UP000504604">
    <property type="component" value="Linkage group LG11"/>
</dbReference>
<feature type="domain" description="Reverse transcriptase Ty1/copia-type" evidence="2">
    <location>
        <begin position="12"/>
        <end position="200"/>
    </location>
</feature>
<evidence type="ECO:0000256" key="1">
    <source>
        <dbReference type="SAM" id="Phobius"/>
    </source>
</evidence>
<sequence length="341" mass="38475">MIQPNRRGRLLRQFSPVAKTFTVRIFIAIASAFSWPLLQLDVNNTFLHGHLVEEVYMVTLAGYSKADDGLVCKLQRSLYGLKQASRQWKIEFSTQLHRYSFIQSSHDHCLFILRTDAVFLVLLVYVDDVLLTGNSLEAMTDVKLYLDKLFTITDLGHAKYFLSLELAHSSHGTYISQQKYLLDIVRDCLLTEATPTATPLPPGIKFDVSSSALIAAPDCYRRLVGCLLYLGFSRPDISFAVQQLSQFLQHPREPHIAAALHLVRYLKGTSTLGLFFPSGNTLSFSAFSDSEWASCIDSRRSITGYCIFLGGSLVSWKTKKQTMYHVHPPKPNIAAWDQPFL</sequence>
<keyword evidence="3" id="KW-1185">Reference proteome</keyword>